<keyword evidence="2" id="KW-1185">Reference proteome</keyword>
<dbReference type="EMBL" id="BGPR01001931">
    <property type="protein sequence ID" value="GBM64497.1"/>
    <property type="molecule type" value="Genomic_DNA"/>
</dbReference>
<dbReference type="Proteomes" id="UP000499080">
    <property type="component" value="Unassembled WGS sequence"/>
</dbReference>
<accession>A0A4Y2HGL8</accession>
<proteinExistence type="predicted"/>
<sequence>MATLPPPRVDKEFEPTVTQNAMISHECPSVRAKVTLAKTKMALSHRGPVLVVEFRLCDRRFVSLKPDSIEYQVTLEGLGVYSGTPGWVGRRHFSRPSTTEKVTSPNPTASTRIDPLGLGFRKYEVRRRMLAMMPLCL</sequence>
<comment type="caution">
    <text evidence="1">The sequence shown here is derived from an EMBL/GenBank/DDBJ whole genome shotgun (WGS) entry which is preliminary data.</text>
</comment>
<evidence type="ECO:0000313" key="2">
    <source>
        <dbReference type="Proteomes" id="UP000499080"/>
    </source>
</evidence>
<dbReference type="AlphaFoldDB" id="A0A4Y2HGL8"/>
<name>A0A4Y2HGL8_ARAVE</name>
<reference evidence="1 2" key="1">
    <citation type="journal article" date="2019" name="Sci. Rep.">
        <title>Orb-weaving spider Araneus ventricosus genome elucidates the spidroin gene catalogue.</title>
        <authorList>
            <person name="Kono N."/>
            <person name="Nakamura H."/>
            <person name="Ohtoshi R."/>
            <person name="Moran D.A.P."/>
            <person name="Shinohara A."/>
            <person name="Yoshida Y."/>
            <person name="Fujiwara M."/>
            <person name="Mori M."/>
            <person name="Tomita M."/>
            <person name="Arakawa K."/>
        </authorList>
    </citation>
    <scope>NUCLEOTIDE SEQUENCE [LARGE SCALE GENOMIC DNA]</scope>
</reference>
<organism evidence="1 2">
    <name type="scientific">Araneus ventricosus</name>
    <name type="common">Orbweaver spider</name>
    <name type="synonym">Epeira ventricosa</name>
    <dbReference type="NCBI Taxonomy" id="182803"/>
    <lineage>
        <taxon>Eukaryota</taxon>
        <taxon>Metazoa</taxon>
        <taxon>Ecdysozoa</taxon>
        <taxon>Arthropoda</taxon>
        <taxon>Chelicerata</taxon>
        <taxon>Arachnida</taxon>
        <taxon>Araneae</taxon>
        <taxon>Araneomorphae</taxon>
        <taxon>Entelegynae</taxon>
        <taxon>Araneoidea</taxon>
        <taxon>Araneidae</taxon>
        <taxon>Araneus</taxon>
    </lineage>
</organism>
<evidence type="ECO:0000313" key="1">
    <source>
        <dbReference type="EMBL" id="GBM64497.1"/>
    </source>
</evidence>
<gene>
    <name evidence="1" type="ORF">AVEN_123693_1</name>
</gene>
<protein>
    <submittedName>
        <fullName evidence="1">Uncharacterized protein</fullName>
    </submittedName>
</protein>